<feature type="transmembrane region" description="Helical" evidence="6">
    <location>
        <begin position="330"/>
        <end position="352"/>
    </location>
</feature>
<name>A0A0W0G786_MONRR</name>
<dbReference type="EMBL" id="LATX01000938">
    <property type="protein sequence ID" value="KTB44385.1"/>
    <property type="molecule type" value="Genomic_DNA"/>
</dbReference>
<reference evidence="7 8" key="1">
    <citation type="submission" date="2015-12" db="EMBL/GenBank/DDBJ databases">
        <title>Draft genome sequence of Moniliophthora roreri, the causal agent of frosty pod rot of cacao.</title>
        <authorList>
            <person name="Aime M.C."/>
            <person name="Diaz-Valderrama J.R."/>
            <person name="Kijpornyongpan T."/>
            <person name="Phillips-Mora W."/>
        </authorList>
    </citation>
    <scope>NUCLEOTIDE SEQUENCE [LARGE SCALE GENOMIC DNA]</scope>
    <source>
        <strain evidence="7 8">MCA 2952</strain>
    </source>
</reference>
<evidence type="ECO:0000313" key="7">
    <source>
        <dbReference type="EMBL" id="KTB44385.1"/>
    </source>
</evidence>
<evidence type="ECO:0000256" key="1">
    <source>
        <dbReference type="ARBA" id="ARBA00004141"/>
    </source>
</evidence>
<sequence>MNRTRTRAVSFHASSGSSQNIRRRAPGVLDATEESEIQRNYSESKSLPTISRLSSDSAVDDVPKKSESCESESSGTRYGHFRSIALTPRFDSKSSFSPDFTRARNDNAIDLINTQDTPALGINSPSRLSSSSASAIRGTLNRGLNFISFNRYQSPSHTHEDKGNAQQSDFLRRSQPYRTDADMTICYSDRRHPFMLLINDKVTHKWPKPEFAKRFDSNSASGVAPFGGGDMRFGNGINALEEGGRLGMDSFDQWTGFKWCLMVSVMTVFTYGLAILTGSVLTWFRTWTEADVMYVADGDILILITLSASILVFTAVVGFSGTILNSRAILAIYTLLLWPSLISVLVVGYASYKRYAFKLDHKLNLSWSQFFTPLGRLLIQGSLKCCGYYSPSHEATPSNKCYPRTVLQGCKGPLYRFEKRNLGLIWRLAFFFIVPMHLVNLVVALLCSNHVTKTFGKGMTPKMYRLTESDLQKDRERMEERMRNIGIGKVREPDDVLKSMGMRKGEGVLY</sequence>
<feature type="transmembrane region" description="Helical" evidence="6">
    <location>
        <begin position="259"/>
        <end position="280"/>
    </location>
</feature>
<feature type="region of interest" description="Disordered" evidence="5">
    <location>
        <begin position="1"/>
        <end position="77"/>
    </location>
</feature>
<organism evidence="7 8">
    <name type="scientific">Moniliophthora roreri</name>
    <name type="common">Frosty pod rot fungus</name>
    <name type="synonym">Monilia roreri</name>
    <dbReference type="NCBI Taxonomy" id="221103"/>
    <lineage>
        <taxon>Eukaryota</taxon>
        <taxon>Fungi</taxon>
        <taxon>Dikarya</taxon>
        <taxon>Basidiomycota</taxon>
        <taxon>Agaricomycotina</taxon>
        <taxon>Agaricomycetes</taxon>
        <taxon>Agaricomycetidae</taxon>
        <taxon>Agaricales</taxon>
        <taxon>Marasmiineae</taxon>
        <taxon>Marasmiaceae</taxon>
        <taxon>Moniliophthora</taxon>
    </lineage>
</organism>
<feature type="compositionally biased region" description="Polar residues" evidence="5">
    <location>
        <begin position="38"/>
        <end position="57"/>
    </location>
</feature>
<dbReference type="GO" id="GO:0016020">
    <property type="term" value="C:membrane"/>
    <property type="evidence" value="ECO:0007669"/>
    <property type="project" value="UniProtKB-SubCell"/>
</dbReference>
<dbReference type="Pfam" id="PF00335">
    <property type="entry name" value="Tetraspanin"/>
    <property type="match status" value="1"/>
</dbReference>
<keyword evidence="3 6" id="KW-1133">Transmembrane helix</keyword>
<dbReference type="AlphaFoldDB" id="A0A0W0G786"/>
<evidence type="ECO:0000256" key="2">
    <source>
        <dbReference type="ARBA" id="ARBA00022692"/>
    </source>
</evidence>
<evidence type="ECO:0000256" key="4">
    <source>
        <dbReference type="ARBA" id="ARBA00023136"/>
    </source>
</evidence>
<dbReference type="Proteomes" id="UP000054988">
    <property type="component" value="Unassembled WGS sequence"/>
</dbReference>
<dbReference type="InterPro" id="IPR018499">
    <property type="entry name" value="Tetraspanin/Peripherin"/>
</dbReference>
<keyword evidence="2 6" id="KW-0812">Transmembrane</keyword>
<gene>
    <name evidence="7" type="ORF">WG66_3041</name>
</gene>
<accession>A0A0W0G786</accession>
<feature type="transmembrane region" description="Helical" evidence="6">
    <location>
        <begin position="424"/>
        <end position="447"/>
    </location>
</feature>
<evidence type="ECO:0000313" key="8">
    <source>
        <dbReference type="Proteomes" id="UP000054988"/>
    </source>
</evidence>
<evidence type="ECO:0000256" key="5">
    <source>
        <dbReference type="SAM" id="MobiDB-lite"/>
    </source>
</evidence>
<proteinExistence type="predicted"/>
<keyword evidence="4 6" id="KW-0472">Membrane</keyword>
<protein>
    <submittedName>
        <fullName evidence="7">Putative tetraspanin Tsp2 family</fullName>
    </submittedName>
</protein>
<comment type="caution">
    <text evidence="7">The sequence shown here is derived from an EMBL/GenBank/DDBJ whole genome shotgun (WGS) entry which is preliminary data.</text>
</comment>
<feature type="transmembrane region" description="Helical" evidence="6">
    <location>
        <begin position="300"/>
        <end position="323"/>
    </location>
</feature>
<dbReference type="eggNOG" id="ENOG502S28M">
    <property type="taxonomic scope" value="Eukaryota"/>
</dbReference>
<evidence type="ECO:0000256" key="3">
    <source>
        <dbReference type="ARBA" id="ARBA00022989"/>
    </source>
</evidence>
<evidence type="ECO:0000256" key="6">
    <source>
        <dbReference type="SAM" id="Phobius"/>
    </source>
</evidence>
<comment type="subcellular location">
    <subcellularLocation>
        <location evidence="1">Membrane</location>
        <topology evidence="1">Multi-pass membrane protein</topology>
    </subcellularLocation>
</comment>